<organism evidence="7 8">
    <name type="scientific">Muricoccus roseus</name>
    <dbReference type="NCBI Taxonomy" id="198092"/>
    <lineage>
        <taxon>Bacteria</taxon>
        <taxon>Pseudomonadati</taxon>
        <taxon>Pseudomonadota</taxon>
        <taxon>Alphaproteobacteria</taxon>
        <taxon>Acetobacterales</taxon>
        <taxon>Roseomonadaceae</taxon>
        <taxon>Muricoccus</taxon>
    </lineage>
</organism>
<dbReference type="InterPro" id="IPR000719">
    <property type="entry name" value="Prot_kinase_dom"/>
</dbReference>
<dbReference type="Gene3D" id="1.10.510.10">
    <property type="entry name" value="Transferase(Phosphotransferase) domain 1"/>
    <property type="match status" value="1"/>
</dbReference>
<keyword evidence="2" id="KW-0808">Transferase</keyword>
<accession>A0A1M6EVK5</accession>
<dbReference type="AlphaFoldDB" id="A0A1M6EVK5"/>
<comment type="similarity">
    <text evidence="1">Belongs to the universal stress protein A family.</text>
</comment>
<dbReference type="PANTHER" id="PTHR43289:SF34">
    <property type="entry name" value="SERINE_THREONINE-PROTEIN KINASE YBDM-RELATED"/>
    <property type="match status" value="1"/>
</dbReference>
<dbReference type="RefSeq" id="WP_073132795.1">
    <property type="nucleotide sequence ID" value="NZ_FQZF01000006.1"/>
</dbReference>
<evidence type="ECO:0000256" key="4">
    <source>
        <dbReference type="ARBA" id="ARBA00022777"/>
    </source>
</evidence>
<evidence type="ECO:0000256" key="2">
    <source>
        <dbReference type="ARBA" id="ARBA00022679"/>
    </source>
</evidence>
<dbReference type="STRING" id="198092.SAMN02745194_01296"/>
<dbReference type="SUPFAM" id="SSF52402">
    <property type="entry name" value="Adenine nucleotide alpha hydrolases-like"/>
    <property type="match status" value="1"/>
</dbReference>
<dbReference type="EMBL" id="FQZF01000006">
    <property type="protein sequence ID" value="SHI89452.1"/>
    <property type="molecule type" value="Genomic_DNA"/>
</dbReference>
<keyword evidence="5" id="KW-0067">ATP-binding</keyword>
<dbReference type="InterPro" id="IPR011009">
    <property type="entry name" value="Kinase-like_dom_sf"/>
</dbReference>
<feature type="domain" description="Protein kinase" evidence="6">
    <location>
        <begin position="15"/>
        <end position="282"/>
    </location>
</feature>
<name>A0A1M6EVK5_9PROT</name>
<dbReference type="PROSITE" id="PS00108">
    <property type="entry name" value="PROTEIN_KINASE_ST"/>
    <property type="match status" value="1"/>
</dbReference>
<evidence type="ECO:0000256" key="3">
    <source>
        <dbReference type="ARBA" id="ARBA00022741"/>
    </source>
</evidence>
<dbReference type="GO" id="GO:0005524">
    <property type="term" value="F:ATP binding"/>
    <property type="evidence" value="ECO:0007669"/>
    <property type="project" value="UniProtKB-KW"/>
</dbReference>
<dbReference type="SUPFAM" id="SSF56112">
    <property type="entry name" value="Protein kinase-like (PK-like)"/>
    <property type="match status" value="1"/>
</dbReference>
<keyword evidence="8" id="KW-1185">Reference proteome</keyword>
<keyword evidence="3" id="KW-0547">Nucleotide-binding</keyword>
<dbReference type="CDD" id="cd00293">
    <property type="entry name" value="USP-like"/>
    <property type="match status" value="1"/>
</dbReference>
<evidence type="ECO:0000259" key="6">
    <source>
        <dbReference type="PROSITE" id="PS50011"/>
    </source>
</evidence>
<dbReference type="CDD" id="cd14014">
    <property type="entry name" value="STKc_PknB_like"/>
    <property type="match status" value="1"/>
</dbReference>
<keyword evidence="4 7" id="KW-0418">Kinase</keyword>
<dbReference type="Pfam" id="PF00582">
    <property type="entry name" value="Usp"/>
    <property type="match status" value="1"/>
</dbReference>
<evidence type="ECO:0000313" key="7">
    <source>
        <dbReference type="EMBL" id="SHI89452.1"/>
    </source>
</evidence>
<evidence type="ECO:0000256" key="1">
    <source>
        <dbReference type="ARBA" id="ARBA00008791"/>
    </source>
</evidence>
<evidence type="ECO:0000313" key="8">
    <source>
        <dbReference type="Proteomes" id="UP000184387"/>
    </source>
</evidence>
<keyword evidence="7" id="KW-0723">Serine/threonine-protein kinase</keyword>
<dbReference type="SMART" id="SM00220">
    <property type="entry name" value="S_TKc"/>
    <property type="match status" value="1"/>
</dbReference>
<dbReference type="InterPro" id="IPR006016">
    <property type="entry name" value="UspA"/>
</dbReference>
<dbReference type="Pfam" id="PF00069">
    <property type="entry name" value="Pkinase"/>
    <property type="match status" value="1"/>
</dbReference>
<gene>
    <name evidence="7" type="ORF">SAMN02745194_01296</name>
</gene>
<dbReference type="PANTHER" id="PTHR43289">
    <property type="entry name" value="MITOGEN-ACTIVATED PROTEIN KINASE KINASE KINASE 20-RELATED"/>
    <property type="match status" value="1"/>
</dbReference>
<dbReference type="GO" id="GO:0004674">
    <property type="term" value="F:protein serine/threonine kinase activity"/>
    <property type="evidence" value="ECO:0007669"/>
    <property type="project" value="UniProtKB-KW"/>
</dbReference>
<dbReference type="InterPro" id="IPR014729">
    <property type="entry name" value="Rossmann-like_a/b/a_fold"/>
</dbReference>
<reference evidence="7 8" key="1">
    <citation type="submission" date="2016-11" db="EMBL/GenBank/DDBJ databases">
        <authorList>
            <person name="Jaros S."/>
            <person name="Januszkiewicz K."/>
            <person name="Wedrychowicz H."/>
        </authorList>
    </citation>
    <scope>NUCLEOTIDE SEQUENCE [LARGE SCALE GENOMIC DNA]</scope>
    <source>
        <strain evidence="7 8">DSM 14916</strain>
    </source>
</reference>
<sequence>MPHRRPRQGQVIDGFVLGTPLHEGGMASIFEVSHPDHAIPLLMKLPHLDGNDAGHIVSFEMEQMILPRLTGPHVPGFVAAQGFEAPNPYLVMERIPGRSLLARLRELPLPVEEVAAIGAKVALALAAIHRQRVSHLDLKPANILFRETPDGLRGDAVLVDFGLSHHGRLPDLIAEEFRIPYGSAPYMSPGQAMGRRDDPRSDLFSLGVVMYQLVTGHLPFGEPLHLAAVRRRLWRDPHPPRRLRPEIPPWMQEIILRCLEVEPARRHLSAAQLAFELSNPETIRLTPRAARMRRDGWLTVLERRVNRDRSTGPRRQPAPTAHSAPIVVVAVDLREQTTPLAEALRASVGNVLRTLPGARVACLNVLLDGYLTGDAPHDEAGRSARVQRLAELRHWAAPLGLEEGRITFHVLEGSSAAEPLLEYAEANGVDHVVMGARANSMLRSMLGSVSGEVAARAPCSVTVVRPREGAA</sequence>
<dbReference type="InterPro" id="IPR006015">
    <property type="entry name" value="Universal_stress_UspA"/>
</dbReference>
<proteinExistence type="inferred from homology"/>
<dbReference type="Proteomes" id="UP000184387">
    <property type="component" value="Unassembled WGS sequence"/>
</dbReference>
<dbReference type="PRINTS" id="PR01438">
    <property type="entry name" value="UNVRSLSTRESS"/>
</dbReference>
<evidence type="ECO:0000256" key="5">
    <source>
        <dbReference type="ARBA" id="ARBA00022840"/>
    </source>
</evidence>
<dbReference type="PROSITE" id="PS50011">
    <property type="entry name" value="PROTEIN_KINASE_DOM"/>
    <property type="match status" value="1"/>
</dbReference>
<dbReference type="InterPro" id="IPR008271">
    <property type="entry name" value="Ser/Thr_kinase_AS"/>
</dbReference>
<protein>
    <submittedName>
        <fullName evidence="7">Serine/threonine protein kinase</fullName>
    </submittedName>
</protein>
<dbReference type="Gene3D" id="3.40.50.620">
    <property type="entry name" value="HUPs"/>
    <property type="match status" value="1"/>
</dbReference>